<protein>
    <submittedName>
        <fullName evidence="1">Uncharacterized protein</fullName>
    </submittedName>
</protein>
<organism evidence="1 2">
    <name type="scientific">Naganishia adeliensis</name>
    <dbReference type="NCBI Taxonomy" id="92952"/>
    <lineage>
        <taxon>Eukaryota</taxon>
        <taxon>Fungi</taxon>
        <taxon>Dikarya</taxon>
        <taxon>Basidiomycota</taxon>
        <taxon>Agaricomycotina</taxon>
        <taxon>Tremellomycetes</taxon>
        <taxon>Filobasidiales</taxon>
        <taxon>Filobasidiaceae</taxon>
        <taxon>Naganishia</taxon>
    </lineage>
</organism>
<dbReference type="EMBL" id="JASBWS010000056">
    <property type="protein sequence ID" value="KAJ9104098.1"/>
    <property type="molecule type" value="Genomic_DNA"/>
</dbReference>
<dbReference type="Proteomes" id="UP001230649">
    <property type="component" value="Unassembled WGS sequence"/>
</dbReference>
<comment type="caution">
    <text evidence="1">The sequence shown here is derived from an EMBL/GenBank/DDBJ whole genome shotgun (WGS) entry which is preliminary data.</text>
</comment>
<gene>
    <name evidence="1" type="ORF">QFC20_004676</name>
</gene>
<evidence type="ECO:0000313" key="2">
    <source>
        <dbReference type="Proteomes" id="UP001230649"/>
    </source>
</evidence>
<reference evidence="1" key="1">
    <citation type="submission" date="2023-04" db="EMBL/GenBank/DDBJ databases">
        <title>Draft Genome sequencing of Naganishia species isolated from polar environments using Oxford Nanopore Technology.</title>
        <authorList>
            <person name="Leo P."/>
            <person name="Venkateswaran K."/>
        </authorList>
    </citation>
    <scope>NUCLEOTIDE SEQUENCE</scope>
    <source>
        <strain evidence="1">MNA-CCFEE 5262</strain>
    </source>
</reference>
<sequence>MAQGNGKRKECLDNDDDEAQRVTVKRPALPLNTASIRTEVDGHGGSVSPAGSDNEDQEKNDSDHTPVQSVQPLVSSRYSNIQKTYTAKELGLLVNARTYDHVKAKETAERALRQALDTIASMKLAEQNRILTQGREAIDRPILSKDDAAEFRLTSPRTLLGLDLEEDDKIHQPRDNRNKKQSISFTPRGMLKDQSWKLLLMFSREVVTHGMQYLEVSESPDWKPLHPEVKRSLVKEVSQPMEQDMVETLPDDGHMRCSLKARSKGDRWDPEPELQVWRHSWPLREMIKDTMDNIKDANRNHAKLERWCLGAMLKNPGPADLVIQEWPPAKASELLTAIQHRPVDSEEEWDE</sequence>
<name>A0ACC2VY24_9TREE</name>
<keyword evidence="2" id="KW-1185">Reference proteome</keyword>
<proteinExistence type="predicted"/>
<accession>A0ACC2VY24</accession>
<evidence type="ECO:0000313" key="1">
    <source>
        <dbReference type="EMBL" id="KAJ9104098.1"/>
    </source>
</evidence>